<dbReference type="Proteomes" id="UP000032515">
    <property type="component" value="Unassembled WGS sequence"/>
</dbReference>
<dbReference type="PANTHER" id="PTHR37950:SF1">
    <property type="entry name" value="4-HYDROXYPHENYLACETATE CATABOLISM PROTEIN"/>
    <property type="match status" value="1"/>
</dbReference>
<dbReference type="SUPFAM" id="SSF55331">
    <property type="entry name" value="Tautomerase/MIF"/>
    <property type="match status" value="1"/>
</dbReference>
<dbReference type="PATRIC" id="fig|1076.23.peg.6072"/>
<dbReference type="PANTHER" id="PTHR37950">
    <property type="entry name" value="4-HYDROXYPHENYLACETATE CATABOLISM PROTEIN"/>
    <property type="match status" value="1"/>
</dbReference>
<dbReference type="AlphaFoldDB" id="A0A0D7EA20"/>
<evidence type="ECO:0000313" key="1">
    <source>
        <dbReference type="EMBL" id="KIZ36422.1"/>
    </source>
</evidence>
<accession>A0A0D7EA20</accession>
<evidence type="ECO:0000313" key="2">
    <source>
        <dbReference type="Proteomes" id="UP000032515"/>
    </source>
</evidence>
<protein>
    <submittedName>
        <fullName evidence="1">5-carboxymethyl-2-hydroxymuconate isomerase</fullName>
    </submittedName>
</protein>
<sequence length="132" mass="14723">MPHFTLEYSAALEDLVDIAEIVELVRIAAIETGMFPLGGIRVRAIRCDDYAIADGRDGLNFLAMLLRLGEGRDLAARKKAGDHIFNRLSHFLDPLFAEEGFALSFDIQVIDKDTSWKRNSIHDLLVAEAKHG</sequence>
<dbReference type="EMBL" id="JXXE01000580">
    <property type="protein sequence ID" value="KIZ36422.1"/>
    <property type="molecule type" value="Genomic_DNA"/>
</dbReference>
<dbReference type="InterPro" id="IPR004220">
    <property type="entry name" value="5-COMe_2-OHmuconate_Isoase"/>
</dbReference>
<name>A0A0D7EA20_RHOPL</name>
<dbReference type="OrthoDB" id="9814215at2"/>
<organism evidence="1 2">
    <name type="scientific">Rhodopseudomonas palustris</name>
    <dbReference type="NCBI Taxonomy" id="1076"/>
    <lineage>
        <taxon>Bacteria</taxon>
        <taxon>Pseudomonadati</taxon>
        <taxon>Pseudomonadota</taxon>
        <taxon>Alphaproteobacteria</taxon>
        <taxon>Hyphomicrobiales</taxon>
        <taxon>Nitrobacteraceae</taxon>
        <taxon>Rhodopseudomonas</taxon>
    </lineage>
</organism>
<comment type="caution">
    <text evidence="1">The sequence shown here is derived from an EMBL/GenBank/DDBJ whole genome shotgun (WGS) entry which is preliminary data.</text>
</comment>
<dbReference type="CDD" id="cd00580">
    <property type="entry name" value="CHMI"/>
    <property type="match status" value="1"/>
</dbReference>
<reference evidence="1 2" key="1">
    <citation type="submission" date="2014-11" db="EMBL/GenBank/DDBJ databases">
        <title>Genomics and ecophysiology of heterotrophic nitrogen fixing bacteria isolated from estuarine surface water.</title>
        <authorList>
            <person name="Bentzon-Tilia M."/>
            <person name="Severin I."/>
            <person name="Hansen L.H."/>
            <person name="Riemann L."/>
        </authorList>
    </citation>
    <scope>NUCLEOTIDE SEQUENCE [LARGE SCALE GENOMIC DNA]</scope>
    <source>
        <strain evidence="1 2">BAL398</strain>
    </source>
</reference>
<dbReference type="GO" id="GO:0008704">
    <property type="term" value="F:5-carboxymethyl-2-hydroxymuconate delta-isomerase activity"/>
    <property type="evidence" value="ECO:0007669"/>
    <property type="project" value="InterPro"/>
</dbReference>
<proteinExistence type="predicted"/>
<dbReference type="Pfam" id="PF02962">
    <property type="entry name" value="CHMI"/>
    <property type="match status" value="1"/>
</dbReference>
<dbReference type="RefSeq" id="WP_044416836.1">
    <property type="nucleotide sequence ID" value="NZ_JXXE01000580.1"/>
</dbReference>
<keyword evidence="1" id="KW-0413">Isomerase</keyword>
<dbReference type="Gene3D" id="3.30.429.10">
    <property type="entry name" value="Macrophage Migration Inhibitory Factor"/>
    <property type="match status" value="1"/>
</dbReference>
<dbReference type="InterPro" id="IPR014347">
    <property type="entry name" value="Tautomerase/MIF_sf"/>
</dbReference>
<gene>
    <name evidence="1" type="ORF">OO17_24780</name>
</gene>